<reference evidence="2" key="1">
    <citation type="submission" date="2021-03" db="EMBL/GenBank/DDBJ databases">
        <title>Chromosome level genome of the anhydrobiotic midge Polypedilum vanderplanki.</title>
        <authorList>
            <person name="Yoshida Y."/>
            <person name="Kikawada T."/>
            <person name="Gusev O."/>
        </authorList>
    </citation>
    <scope>NUCLEOTIDE SEQUENCE</scope>
    <source>
        <strain evidence="2">NIAS01</strain>
        <tissue evidence="2">Whole body or cell culture</tissue>
    </source>
</reference>
<dbReference type="InterPro" id="IPR036047">
    <property type="entry name" value="F-box-like_dom_sf"/>
</dbReference>
<dbReference type="AlphaFoldDB" id="A0A9J6CFL8"/>
<proteinExistence type="predicted"/>
<accession>A0A9J6CFL8</accession>
<evidence type="ECO:0000313" key="3">
    <source>
        <dbReference type="Proteomes" id="UP001107558"/>
    </source>
</evidence>
<comment type="caution">
    <text evidence="2">The sequence shown here is derived from an EMBL/GenBank/DDBJ whole genome shotgun (WGS) entry which is preliminary data.</text>
</comment>
<organism evidence="2 3">
    <name type="scientific">Polypedilum vanderplanki</name>
    <name type="common">Sleeping chironomid midge</name>
    <dbReference type="NCBI Taxonomy" id="319348"/>
    <lineage>
        <taxon>Eukaryota</taxon>
        <taxon>Metazoa</taxon>
        <taxon>Ecdysozoa</taxon>
        <taxon>Arthropoda</taxon>
        <taxon>Hexapoda</taxon>
        <taxon>Insecta</taxon>
        <taxon>Pterygota</taxon>
        <taxon>Neoptera</taxon>
        <taxon>Endopterygota</taxon>
        <taxon>Diptera</taxon>
        <taxon>Nematocera</taxon>
        <taxon>Chironomoidea</taxon>
        <taxon>Chironomidae</taxon>
        <taxon>Chironominae</taxon>
        <taxon>Polypedilum</taxon>
        <taxon>Polypedilum</taxon>
    </lineage>
</organism>
<dbReference type="Gene3D" id="3.80.10.10">
    <property type="entry name" value="Ribonuclease Inhibitor"/>
    <property type="match status" value="1"/>
</dbReference>
<dbReference type="OrthoDB" id="10405140at2759"/>
<sequence length="496" mass="59498">MEVEGYFHYNNNPLDELPFEILELIFEYLDKDDLKSLLCISGRARSVIIASSISMRKLELNLADNWVQLVPFVKSYGDNVRSLVFEYCDFDSPEQFKELIKSMKNIETIKLHNIHINAENFNRKHRHFEIDFERAIKLDFDNSQAVGKLTDLYMQSLQVDEMRLDFSHFNVTQEFLRLLWSQHYLKTLELAGFENILYKSLFQYDISYMIYFHLNKLILNHRVTKHDSFFKFIKCLETLEELELLKEVESQEFLNLIFEMNIIKSLTLATNFVTLKNIDFKKLKNCKIEKLILITRHQYGVEQSINYFIEKLQNLKTLKVINLKPDSSDQLLAFVHIKTLENFYVENSKMKFLQNIKFDCLKSLKLSNIHPFLKFEDWENLFKNNQSLEHIEINDFEVYCVIEHVKLEIEKVIRNIHHVLKSLKYLKITQDLRYSKPIKVVMKVNENAKFLRVSDSFIKVCREDFHYLRKIHKDLVLQYYADEYFRLNNKYLNVSE</sequence>
<protein>
    <recommendedName>
        <fullName evidence="1">F-box domain-containing protein</fullName>
    </recommendedName>
</protein>
<dbReference type="SUPFAM" id="SSF52047">
    <property type="entry name" value="RNI-like"/>
    <property type="match status" value="1"/>
</dbReference>
<dbReference type="PROSITE" id="PS50181">
    <property type="entry name" value="FBOX"/>
    <property type="match status" value="1"/>
</dbReference>
<dbReference type="Pfam" id="PF00646">
    <property type="entry name" value="F-box"/>
    <property type="match status" value="1"/>
</dbReference>
<dbReference type="Proteomes" id="UP001107558">
    <property type="component" value="Chromosome 1"/>
</dbReference>
<feature type="domain" description="F-box" evidence="1">
    <location>
        <begin position="11"/>
        <end position="58"/>
    </location>
</feature>
<evidence type="ECO:0000259" key="1">
    <source>
        <dbReference type="PROSITE" id="PS50181"/>
    </source>
</evidence>
<gene>
    <name evidence="2" type="ORF">PVAND_010095</name>
</gene>
<evidence type="ECO:0000313" key="2">
    <source>
        <dbReference type="EMBL" id="KAG5680600.1"/>
    </source>
</evidence>
<dbReference type="InterPro" id="IPR032675">
    <property type="entry name" value="LRR_dom_sf"/>
</dbReference>
<name>A0A9J6CFL8_POLVA</name>
<dbReference type="InterPro" id="IPR001810">
    <property type="entry name" value="F-box_dom"/>
</dbReference>
<keyword evidence="3" id="KW-1185">Reference proteome</keyword>
<dbReference type="EMBL" id="JADBJN010000001">
    <property type="protein sequence ID" value="KAG5680600.1"/>
    <property type="molecule type" value="Genomic_DNA"/>
</dbReference>
<dbReference type="SUPFAM" id="SSF81383">
    <property type="entry name" value="F-box domain"/>
    <property type="match status" value="1"/>
</dbReference>